<evidence type="ECO:0000313" key="1">
    <source>
        <dbReference type="EMBL" id="MFB9525733.1"/>
    </source>
</evidence>
<protein>
    <submittedName>
        <fullName evidence="1">Uncharacterized protein</fullName>
    </submittedName>
</protein>
<dbReference type="Proteomes" id="UP001589646">
    <property type="component" value="Unassembled WGS sequence"/>
</dbReference>
<gene>
    <name evidence="1" type="ORF">ACFFRN_03785</name>
</gene>
<evidence type="ECO:0000313" key="2">
    <source>
        <dbReference type="Proteomes" id="UP001589646"/>
    </source>
</evidence>
<organism evidence="1 2">
    <name type="scientific">Nonomuraea roseola</name>
    <dbReference type="NCBI Taxonomy" id="46179"/>
    <lineage>
        <taxon>Bacteria</taxon>
        <taxon>Bacillati</taxon>
        <taxon>Actinomycetota</taxon>
        <taxon>Actinomycetes</taxon>
        <taxon>Streptosporangiales</taxon>
        <taxon>Streptosporangiaceae</taxon>
        <taxon>Nonomuraea</taxon>
    </lineage>
</organism>
<reference evidence="1 2" key="1">
    <citation type="submission" date="2024-09" db="EMBL/GenBank/DDBJ databases">
        <authorList>
            <person name="Sun Q."/>
            <person name="Mori K."/>
        </authorList>
    </citation>
    <scope>NUCLEOTIDE SEQUENCE [LARGE SCALE GENOMIC DNA]</scope>
    <source>
        <strain evidence="1 2">JCM 3323</strain>
    </source>
</reference>
<comment type="caution">
    <text evidence="1">The sequence shown here is derived from an EMBL/GenBank/DDBJ whole genome shotgun (WGS) entry which is preliminary data.</text>
</comment>
<sequence>MTSTPWRPALAIADSSGGMVASTIAHGEATIMMRARRLVPVRSKSLILAWPSGALCLINFPASRDELAFCSGRAFARDVTFCN</sequence>
<proteinExistence type="predicted"/>
<dbReference type="EMBL" id="JBHMCE010000001">
    <property type="protein sequence ID" value="MFB9525733.1"/>
    <property type="molecule type" value="Genomic_DNA"/>
</dbReference>
<name>A0ABV5PRQ5_9ACTN</name>
<dbReference type="RefSeq" id="WP_346131500.1">
    <property type="nucleotide sequence ID" value="NZ_BAAAXC010000015.1"/>
</dbReference>
<accession>A0ABV5PRQ5</accession>
<keyword evidence="2" id="KW-1185">Reference proteome</keyword>